<reference evidence="1" key="1">
    <citation type="submission" date="2014-09" db="EMBL/GenBank/DDBJ databases">
        <authorList>
            <person name="Magalhaes I.L.F."/>
            <person name="Oliveira U."/>
            <person name="Santos F.R."/>
            <person name="Vidigal T.H.D.A."/>
            <person name="Brescovit A.D."/>
            <person name="Santos A.J."/>
        </authorList>
    </citation>
    <scope>NUCLEOTIDE SEQUENCE</scope>
    <source>
        <tissue evidence="1">Shoot tissue taken approximately 20 cm above the soil surface</tissue>
    </source>
</reference>
<dbReference type="EMBL" id="GBRH01248249">
    <property type="protein sequence ID" value="JAD49646.1"/>
    <property type="molecule type" value="Transcribed_RNA"/>
</dbReference>
<protein>
    <submittedName>
        <fullName evidence="1">Uncharacterized protein</fullName>
    </submittedName>
</protein>
<evidence type="ECO:0000313" key="1">
    <source>
        <dbReference type="EMBL" id="JAD49646.1"/>
    </source>
</evidence>
<organism evidence="1">
    <name type="scientific">Arundo donax</name>
    <name type="common">Giant reed</name>
    <name type="synonym">Donax arundinaceus</name>
    <dbReference type="NCBI Taxonomy" id="35708"/>
    <lineage>
        <taxon>Eukaryota</taxon>
        <taxon>Viridiplantae</taxon>
        <taxon>Streptophyta</taxon>
        <taxon>Embryophyta</taxon>
        <taxon>Tracheophyta</taxon>
        <taxon>Spermatophyta</taxon>
        <taxon>Magnoliopsida</taxon>
        <taxon>Liliopsida</taxon>
        <taxon>Poales</taxon>
        <taxon>Poaceae</taxon>
        <taxon>PACMAD clade</taxon>
        <taxon>Arundinoideae</taxon>
        <taxon>Arundineae</taxon>
        <taxon>Arundo</taxon>
    </lineage>
</organism>
<dbReference type="AlphaFoldDB" id="A0A0A9AEV2"/>
<reference evidence="1" key="2">
    <citation type="journal article" date="2015" name="Data Brief">
        <title>Shoot transcriptome of the giant reed, Arundo donax.</title>
        <authorList>
            <person name="Barrero R.A."/>
            <person name="Guerrero F.D."/>
            <person name="Moolhuijzen P."/>
            <person name="Goolsby J.A."/>
            <person name="Tidwell J."/>
            <person name="Bellgard S.E."/>
            <person name="Bellgard M.I."/>
        </authorList>
    </citation>
    <scope>NUCLEOTIDE SEQUENCE</scope>
    <source>
        <tissue evidence="1">Shoot tissue taken approximately 20 cm above the soil surface</tissue>
    </source>
</reference>
<proteinExistence type="predicted"/>
<sequence>MTCIFDITFCISNKLPASINRHIIHALRGQQGLVLNSEVHSPHNKCMTN</sequence>
<accession>A0A0A9AEV2</accession>
<name>A0A0A9AEV2_ARUDO</name>